<reference evidence="2 3" key="1">
    <citation type="submission" date="2020-08" db="EMBL/GenBank/DDBJ databases">
        <title>Genomic Encyclopedia of Type Strains, Phase IV (KMG-IV): sequencing the most valuable type-strain genomes for metagenomic binning, comparative biology and taxonomic classification.</title>
        <authorList>
            <person name="Goeker M."/>
        </authorList>
    </citation>
    <scope>NUCLEOTIDE SEQUENCE [LARGE SCALE GENOMIC DNA]</scope>
    <source>
        <strain evidence="2 3">DSM 105074</strain>
    </source>
</reference>
<proteinExistence type="predicted"/>
<dbReference type="AlphaFoldDB" id="A0A840TUV2"/>
<name>A0A840TUV2_9BACT</name>
<evidence type="ECO:0000313" key="3">
    <source>
        <dbReference type="Proteomes" id="UP000557307"/>
    </source>
</evidence>
<protein>
    <recommendedName>
        <fullName evidence="1">DUF4435 domain-containing protein</fullName>
    </recommendedName>
</protein>
<dbReference type="Pfam" id="PF14491">
    <property type="entry name" value="DUF4435"/>
    <property type="match status" value="1"/>
</dbReference>
<keyword evidence="3" id="KW-1185">Reference proteome</keyword>
<dbReference type="InterPro" id="IPR029492">
    <property type="entry name" value="DUF4435"/>
</dbReference>
<organism evidence="2 3">
    <name type="scientific">Rhabdobacter roseus</name>
    <dbReference type="NCBI Taxonomy" id="1655419"/>
    <lineage>
        <taxon>Bacteria</taxon>
        <taxon>Pseudomonadati</taxon>
        <taxon>Bacteroidota</taxon>
        <taxon>Cytophagia</taxon>
        <taxon>Cytophagales</taxon>
        <taxon>Cytophagaceae</taxon>
        <taxon>Rhabdobacter</taxon>
    </lineage>
</organism>
<feature type="domain" description="DUF4435" evidence="1">
    <location>
        <begin position="31"/>
        <end position="260"/>
    </location>
</feature>
<gene>
    <name evidence="2" type="ORF">HNQ92_001876</name>
</gene>
<dbReference type="RefSeq" id="WP_184173408.1">
    <property type="nucleotide sequence ID" value="NZ_JACHGF010000002.1"/>
</dbReference>
<dbReference type="EMBL" id="JACHGF010000002">
    <property type="protein sequence ID" value="MBB5283750.1"/>
    <property type="molecule type" value="Genomic_DNA"/>
</dbReference>
<sequence length="304" mass="35721">MNLLDYLRKAAKSETTVYITFLQQYSKNDNSIHVFHEGKDDPSFYGNMIQNKVKKTQKIFYYQAKNKDKVYENYQKINWTSYSKKRILFFIDKDFADILERSYPVDTNIFVTNYYSIENYLVDKHLFSRSLRDLIGLDNDKVNNAITKQFQIGLRTFYEASLILTAYIIYHRERKNALNLRDVTIGDVFDINSTFIVTKKPRVLSVLDRKTGVTTVSIYKEIREIIASLRKIKNPKKYTRGKFELAYLVSCINKSPDIINIDKKKGEKKYRCCVQLSLSNAIQILAPRIRQPKDVKEFISKATK</sequence>
<dbReference type="Proteomes" id="UP000557307">
    <property type="component" value="Unassembled WGS sequence"/>
</dbReference>
<evidence type="ECO:0000313" key="2">
    <source>
        <dbReference type="EMBL" id="MBB5283750.1"/>
    </source>
</evidence>
<evidence type="ECO:0000259" key="1">
    <source>
        <dbReference type="Pfam" id="PF14491"/>
    </source>
</evidence>
<comment type="caution">
    <text evidence="2">The sequence shown here is derived from an EMBL/GenBank/DDBJ whole genome shotgun (WGS) entry which is preliminary data.</text>
</comment>
<accession>A0A840TUV2</accession>